<evidence type="ECO:0008006" key="7">
    <source>
        <dbReference type="Google" id="ProtNLM"/>
    </source>
</evidence>
<dbReference type="Pfam" id="PF16539">
    <property type="entry name" value="FlgT_M"/>
    <property type="match status" value="1"/>
</dbReference>
<dbReference type="InterPro" id="IPR032370">
    <property type="entry name" value="FlgT_N"/>
</dbReference>
<feature type="signal peptide" evidence="1">
    <location>
        <begin position="1"/>
        <end position="23"/>
    </location>
</feature>
<dbReference type="Pfam" id="PF16538">
    <property type="entry name" value="FlgT_C"/>
    <property type="match status" value="1"/>
</dbReference>
<dbReference type="InterPro" id="IPR032388">
    <property type="entry name" value="FlgT_C"/>
</dbReference>
<dbReference type="Gene3D" id="3.40.50.10610">
    <property type="entry name" value="ABC-type transport auxiliary lipoprotein component"/>
    <property type="match status" value="1"/>
</dbReference>
<dbReference type="InterPro" id="IPR032386">
    <property type="entry name" value="FlgT_M"/>
</dbReference>
<proteinExistence type="predicted"/>
<gene>
    <name evidence="5" type="ORF">VSVS05_02035</name>
</gene>
<dbReference type="STRING" id="45658.VSVS12_00965"/>
<dbReference type="Pfam" id="PF16548">
    <property type="entry name" value="FlgT_N"/>
    <property type="match status" value="1"/>
</dbReference>
<dbReference type="GeneID" id="96872973"/>
<organism evidence="5 6">
    <name type="scientific">Vibrio scophthalmi</name>
    <dbReference type="NCBI Taxonomy" id="45658"/>
    <lineage>
        <taxon>Bacteria</taxon>
        <taxon>Pseudomonadati</taxon>
        <taxon>Pseudomonadota</taxon>
        <taxon>Gammaproteobacteria</taxon>
        <taxon>Vibrionales</taxon>
        <taxon>Vibrionaceae</taxon>
        <taxon>Vibrio</taxon>
    </lineage>
</organism>
<accession>A0A1C7FB09</accession>
<dbReference type="PATRIC" id="fig|45658.7.peg.2011"/>
<keyword evidence="1" id="KW-0732">Signal</keyword>
<dbReference type="Proteomes" id="UP000092528">
    <property type="component" value="Chromosome 1"/>
</dbReference>
<evidence type="ECO:0000256" key="1">
    <source>
        <dbReference type="SAM" id="SignalP"/>
    </source>
</evidence>
<feature type="domain" description="Flagellar assembly protein T middle" evidence="3">
    <location>
        <begin position="115"/>
        <end position="256"/>
    </location>
</feature>
<protein>
    <recommendedName>
        <fullName evidence="7">Flagellar basal-body protein</fullName>
    </recommendedName>
</protein>
<evidence type="ECO:0000313" key="5">
    <source>
        <dbReference type="EMBL" id="ANU37140.1"/>
    </source>
</evidence>
<dbReference type="Gene3D" id="2.40.10.410">
    <property type="entry name" value="FlgT, C-terminal domain"/>
    <property type="match status" value="1"/>
</dbReference>
<evidence type="ECO:0000313" key="6">
    <source>
        <dbReference type="Proteomes" id="UP000092528"/>
    </source>
</evidence>
<evidence type="ECO:0000259" key="3">
    <source>
        <dbReference type="Pfam" id="PF16539"/>
    </source>
</evidence>
<evidence type="ECO:0000259" key="2">
    <source>
        <dbReference type="Pfam" id="PF16538"/>
    </source>
</evidence>
<name>A0A1C7FB09_9VIBR</name>
<feature type="domain" description="Flagellar assembly protein T C-terminal" evidence="2">
    <location>
        <begin position="299"/>
        <end position="375"/>
    </location>
</feature>
<reference evidence="5 6" key="1">
    <citation type="submission" date="2016-07" db="EMBL/GenBank/DDBJ databases">
        <title>Genome sequencing of Vibrio scophthalmi strain VS-05, an isolated from Paralichthys olivaceus.</title>
        <authorList>
            <person name="Han H.-J."/>
        </authorList>
    </citation>
    <scope>NUCLEOTIDE SEQUENCE [LARGE SCALE GENOMIC DNA]</scope>
    <source>
        <strain evidence="5 6">VS-05</strain>
    </source>
</reference>
<dbReference type="InterPro" id="IPR038180">
    <property type="entry name" value="FlgT_N_sf"/>
</dbReference>
<dbReference type="InterPro" id="IPR038165">
    <property type="entry name" value="FlgT_C_sf"/>
</dbReference>
<feature type="chain" id="PRO_5008885550" description="Flagellar basal-body protein" evidence="1">
    <location>
        <begin position="24"/>
        <end position="378"/>
    </location>
</feature>
<dbReference type="AlphaFoldDB" id="A0A1C7FB09"/>
<feature type="domain" description="Flagellar assembly protein T N-terminal" evidence="4">
    <location>
        <begin position="24"/>
        <end position="110"/>
    </location>
</feature>
<dbReference type="EMBL" id="CP016414">
    <property type="protein sequence ID" value="ANU37140.1"/>
    <property type="molecule type" value="Genomic_DNA"/>
</dbReference>
<dbReference type="RefSeq" id="WP_065545599.1">
    <property type="nucleotide sequence ID" value="NZ_CP016414.1"/>
</dbReference>
<keyword evidence="6" id="KW-1185">Reference proteome</keyword>
<evidence type="ECO:0000259" key="4">
    <source>
        <dbReference type="Pfam" id="PF16548"/>
    </source>
</evidence>
<sequence length="378" mass="42349">MKKFVFGLLATFSLSLSSTLAHAAWYEVTGMATVVSSEEAARLHALEDALYKAVSFSGADIGSISNLTPLLESDRKEYQFTNHEVRYILVEEQKVRKNVMLVKARIDIYPSATGCHVDQYKKTFLVGNIDLASPQQAVMGQVYSLGDDFAQVINRQLDEESSSFVSVGTTDFEINKRNPERLKMIAEDTGAQYIIGGAITDLTATIDQKLLRDDTINRQFAMELTIFDGKTGSEVYTRNYREVALWPFPKTSQVDTRSARFWASTYGEMMLRVSRNVMLDLESEVSCKITLPEIVAKWGNTLTMDLGRIHGVREGDKLQLWHTGSFIDQRGLPRNKVTATDITLTVGRVYEHEAELSVDQPELASSIQIGDVMHKLIP</sequence>
<dbReference type="Gene3D" id="3.30.1660.40">
    <property type="entry name" value="FlgT, N-terminal domain"/>
    <property type="match status" value="1"/>
</dbReference>